<feature type="region of interest" description="Disordered" evidence="1">
    <location>
        <begin position="52"/>
        <end position="76"/>
    </location>
</feature>
<evidence type="ECO:0000256" key="2">
    <source>
        <dbReference type="SAM" id="Phobius"/>
    </source>
</evidence>
<feature type="transmembrane region" description="Helical" evidence="2">
    <location>
        <begin position="238"/>
        <end position="261"/>
    </location>
</feature>
<dbReference type="AlphaFoldDB" id="A0A7S3S512"/>
<feature type="compositionally biased region" description="Basic and acidic residues" evidence="1">
    <location>
        <begin position="141"/>
        <end position="161"/>
    </location>
</feature>
<evidence type="ECO:0000256" key="1">
    <source>
        <dbReference type="SAM" id="MobiDB-lite"/>
    </source>
</evidence>
<name>A0A7S3S512_9SPIT</name>
<gene>
    <name evidence="3" type="ORF">SACU0126_LOCUS10445</name>
</gene>
<organism evidence="3">
    <name type="scientific">Strombidinopsis acuminata</name>
    <dbReference type="NCBI Taxonomy" id="141414"/>
    <lineage>
        <taxon>Eukaryota</taxon>
        <taxon>Sar</taxon>
        <taxon>Alveolata</taxon>
        <taxon>Ciliophora</taxon>
        <taxon>Intramacronucleata</taxon>
        <taxon>Spirotrichea</taxon>
        <taxon>Choreotrichia</taxon>
        <taxon>Choreotrichida</taxon>
        <taxon>Strombidinopsidae</taxon>
        <taxon>Strombidinopsis</taxon>
    </lineage>
</organism>
<protein>
    <submittedName>
        <fullName evidence="3">Uncharacterized protein</fullName>
    </submittedName>
</protein>
<sequence>MNDYSKWDKIRDSDGEEDDPVSTSLEEENQEQLRGEMERMDMWLRRQIMGLEKQAPGRRHRPGQPPELSELTQQAAPYRKLTKEDRKVLSMLIITSHFEEGTTNLDRHPQMLDLTRHHRWLEEDPGTLELLCQVHNKAMKQMKDGQEPDDEERRALESPEDRRMRSMVLSGINTLAAPKKCKCTGGLLELVTQICTPSTDEGRERRKKWQKKEYAKDALFDSLFPDLRQFNDEEQDTGWWDIGIFVAVIVLLIFAALFLLYGPVFAASKVKTTSTLLTTTAANAANAAAPEAVAASLASAAAGVEGREGEL</sequence>
<evidence type="ECO:0000313" key="3">
    <source>
        <dbReference type="EMBL" id="CAE0544430.1"/>
    </source>
</evidence>
<proteinExistence type="predicted"/>
<feature type="region of interest" description="Disordered" evidence="1">
    <location>
        <begin position="1"/>
        <end position="37"/>
    </location>
</feature>
<keyword evidence="2" id="KW-1133">Transmembrane helix</keyword>
<keyword evidence="2" id="KW-0812">Transmembrane</keyword>
<feature type="compositionally biased region" description="Basic and acidic residues" evidence="1">
    <location>
        <begin position="1"/>
        <end position="13"/>
    </location>
</feature>
<keyword evidence="2" id="KW-0472">Membrane</keyword>
<feature type="region of interest" description="Disordered" evidence="1">
    <location>
        <begin position="140"/>
        <end position="161"/>
    </location>
</feature>
<feature type="compositionally biased region" description="Acidic residues" evidence="1">
    <location>
        <begin position="14"/>
        <end position="30"/>
    </location>
</feature>
<dbReference type="EMBL" id="HBIQ01031785">
    <property type="protein sequence ID" value="CAE0544430.1"/>
    <property type="molecule type" value="Transcribed_RNA"/>
</dbReference>
<accession>A0A7S3S512</accession>
<reference evidence="3" key="1">
    <citation type="submission" date="2021-01" db="EMBL/GenBank/DDBJ databases">
        <authorList>
            <person name="Corre E."/>
            <person name="Pelletier E."/>
            <person name="Niang G."/>
            <person name="Scheremetjew M."/>
            <person name="Finn R."/>
            <person name="Kale V."/>
            <person name="Holt S."/>
            <person name="Cochrane G."/>
            <person name="Meng A."/>
            <person name="Brown T."/>
            <person name="Cohen L."/>
        </authorList>
    </citation>
    <scope>NUCLEOTIDE SEQUENCE</scope>
    <source>
        <strain evidence="3">SPMC142</strain>
    </source>
</reference>